<gene>
    <name evidence="2" type="ORF">FB45DRAFT_278295</name>
</gene>
<sequence>MGPATRARGRLKEESISLSWPLVKYTKSSKRSRNPLLYFDVGFDPRQHNNLKDNSTGQWLALSNADCHLSASTHCELTSMVIECPLIGPVNIDRPGGICVLDVFSAIYDAYHVRLSSEERPDDVDGRYEATFRKRCEDFKPYPAAEARRGMRRVDLLRGKRIFDGITREGAHWKVELVAR</sequence>
<reference evidence="2" key="1">
    <citation type="submission" date="2023-03" db="EMBL/GenBank/DDBJ databases">
        <title>Massive genome expansion in bonnet fungi (Mycena s.s.) driven by repeated elements and novel gene families across ecological guilds.</title>
        <authorList>
            <consortium name="Lawrence Berkeley National Laboratory"/>
            <person name="Harder C.B."/>
            <person name="Miyauchi S."/>
            <person name="Viragh M."/>
            <person name="Kuo A."/>
            <person name="Thoen E."/>
            <person name="Andreopoulos B."/>
            <person name="Lu D."/>
            <person name="Skrede I."/>
            <person name="Drula E."/>
            <person name="Henrissat B."/>
            <person name="Morin E."/>
            <person name="Kohler A."/>
            <person name="Barry K."/>
            <person name="LaButti K."/>
            <person name="Morin E."/>
            <person name="Salamov A."/>
            <person name="Lipzen A."/>
            <person name="Mereny Z."/>
            <person name="Hegedus B."/>
            <person name="Baldrian P."/>
            <person name="Stursova M."/>
            <person name="Weitz H."/>
            <person name="Taylor A."/>
            <person name="Grigoriev I.V."/>
            <person name="Nagy L.G."/>
            <person name="Martin F."/>
            <person name="Kauserud H."/>
        </authorList>
    </citation>
    <scope>NUCLEOTIDE SEQUENCE</scope>
    <source>
        <strain evidence="2">9284</strain>
    </source>
</reference>
<dbReference type="InterPro" id="IPR046522">
    <property type="entry name" value="DUF6699"/>
</dbReference>
<dbReference type="AlphaFoldDB" id="A0AAD7CAQ8"/>
<protein>
    <recommendedName>
        <fullName evidence="1">DUF6699 domain-containing protein</fullName>
    </recommendedName>
</protein>
<comment type="caution">
    <text evidence="2">The sequence shown here is derived from an EMBL/GenBank/DDBJ whole genome shotgun (WGS) entry which is preliminary data.</text>
</comment>
<feature type="domain" description="DUF6699" evidence="1">
    <location>
        <begin position="37"/>
        <end position="169"/>
    </location>
</feature>
<dbReference type="Pfam" id="PF20415">
    <property type="entry name" value="DUF6699"/>
    <property type="match status" value="1"/>
</dbReference>
<evidence type="ECO:0000313" key="2">
    <source>
        <dbReference type="EMBL" id="KAJ7643580.1"/>
    </source>
</evidence>
<organism evidence="2 3">
    <name type="scientific">Roridomyces roridus</name>
    <dbReference type="NCBI Taxonomy" id="1738132"/>
    <lineage>
        <taxon>Eukaryota</taxon>
        <taxon>Fungi</taxon>
        <taxon>Dikarya</taxon>
        <taxon>Basidiomycota</taxon>
        <taxon>Agaricomycotina</taxon>
        <taxon>Agaricomycetes</taxon>
        <taxon>Agaricomycetidae</taxon>
        <taxon>Agaricales</taxon>
        <taxon>Marasmiineae</taxon>
        <taxon>Mycenaceae</taxon>
        <taxon>Roridomyces</taxon>
    </lineage>
</organism>
<proteinExistence type="predicted"/>
<dbReference type="EMBL" id="JARKIF010000003">
    <property type="protein sequence ID" value="KAJ7643580.1"/>
    <property type="molecule type" value="Genomic_DNA"/>
</dbReference>
<evidence type="ECO:0000259" key="1">
    <source>
        <dbReference type="Pfam" id="PF20415"/>
    </source>
</evidence>
<name>A0AAD7CAQ8_9AGAR</name>
<dbReference type="Proteomes" id="UP001221142">
    <property type="component" value="Unassembled WGS sequence"/>
</dbReference>
<keyword evidence="3" id="KW-1185">Reference proteome</keyword>
<accession>A0AAD7CAQ8</accession>
<evidence type="ECO:0000313" key="3">
    <source>
        <dbReference type="Proteomes" id="UP001221142"/>
    </source>
</evidence>